<evidence type="ECO:0000256" key="3">
    <source>
        <dbReference type="ARBA" id="ARBA00022729"/>
    </source>
</evidence>
<evidence type="ECO:0000259" key="7">
    <source>
        <dbReference type="PROSITE" id="PS50268"/>
    </source>
</evidence>
<feature type="region of interest" description="Disordered" evidence="6">
    <location>
        <begin position="5228"/>
        <end position="5247"/>
    </location>
</feature>
<gene>
    <name evidence="8" type="ORF">GHT06_003715</name>
</gene>
<dbReference type="Pfam" id="PF13517">
    <property type="entry name" value="FG-GAP_3"/>
    <property type="match status" value="1"/>
</dbReference>
<dbReference type="Pfam" id="PF17803">
    <property type="entry name" value="Cadherin_4"/>
    <property type="match status" value="4"/>
</dbReference>
<keyword evidence="9" id="KW-1185">Reference proteome</keyword>
<name>A0AAD5KDK8_9CRUS</name>
<evidence type="ECO:0000256" key="2">
    <source>
        <dbReference type="ARBA" id="ARBA00022525"/>
    </source>
</evidence>
<evidence type="ECO:0000256" key="4">
    <source>
        <dbReference type="ARBA" id="ARBA00022837"/>
    </source>
</evidence>
<keyword evidence="4 5" id="KW-0106">Calcium</keyword>
<reference evidence="8" key="1">
    <citation type="submission" date="2022-05" db="EMBL/GenBank/DDBJ databases">
        <title>A multi-omics perspective on studying reproductive biology in Daphnia sinensis.</title>
        <authorList>
            <person name="Jia J."/>
        </authorList>
    </citation>
    <scope>NUCLEOTIDE SEQUENCE</scope>
    <source>
        <strain evidence="8">WSL</strain>
    </source>
</reference>
<dbReference type="GO" id="GO:0005509">
    <property type="term" value="F:calcium ion binding"/>
    <property type="evidence" value="ECO:0007669"/>
    <property type="project" value="UniProtKB-UniRule"/>
</dbReference>
<evidence type="ECO:0000256" key="6">
    <source>
        <dbReference type="SAM" id="MobiDB-lite"/>
    </source>
</evidence>
<feature type="compositionally biased region" description="Low complexity" evidence="6">
    <location>
        <begin position="6326"/>
        <end position="6355"/>
    </location>
</feature>
<comment type="caution">
    <text evidence="8">The sequence shown here is derived from an EMBL/GenBank/DDBJ whole genome shotgun (WGS) entry which is preliminary data.</text>
</comment>
<evidence type="ECO:0000313" key="8">
    <source>
        <dbReference type="EMBL" id="KAI9549349.1"/>
    </source>
</evidence>
<dbReference type="InterPro" id="IPR040853">
    <property type="entry name" value="RapA2_cadherin-like"/>
</dbReference>
<dbReference type="InterPro" id="IPR059100">
    <property type="entry name" value="TSP3_bac"/>
</dbReference>
<keyword evidence="2" id="KW-0964">Secreted</keyword>
<feature type="region of interest" description="Disordered" evidence="6">
    <location>
        <begin position="6196"/>
        <end position="6215"/>
    </location>
</feature>
<dbReference type="SUPFAM" id="SSF103647">
    <property type="entry name" value="TSP type-3 repeat"/>
    <property type="match status" value="1"/>
</dbReference>
<dbReference type="InterPro" id="IPR013517">
    <property type="entry name" value="FG-GAP"/>
</dbReference>
<dbReference type="GO" id="GO:0007156">
    <property type="term" value="P:homophilic cell adhesion via plasma membrane adhesion molecules"/>
    <property type="evidence" value="ECO:0007669"/>
    <property type="project" value="InterPro"/>
</dbReference>
<dbReference type="PROSITE" id="PS50268">
    <property type="entry name" value="CADHERIN_2"/>
    <property type="match status" value="2"/>
</dbReference>
<dbReference type="SUPFAM" id="SSF69318">
    <property type="entry name" value="Integrin alpha N-terminal domain"/>
    <property type="match status" value="2"/>
</dbReference>
<organism evidence="8 9">
    <name type="scientific">Daphnia sinensis</name>
    <dbReference type="NCBI Taxonomy" id="1820382"/>
    <lineage>
        <taxon>Eukaryota</taxon>
        <taxon>Metazoa</taxon>
        <taxon>Ecdysozoa</taxon>
        <taxon>Arthropoda</taxon>
        <taxon>Crustacea</taxon>
        <taxon>Branchiopoda</taxon>
        <taxon>Diplostraca</taxon>
        <taxon>Cladocera</taxon>
        <taxon>Anomopoda</taxon>
        <taxon>Daphniidae</taxon>
        <taxon>Daphnia</taxon>
        <taxon>Daphnia similis group</taxon>
    </lineage>
</organism>
<proteinExistence type="predicted"/>
<dbReference type="Pfam" id="PF17892">
    <property type="entry name" value="Cadherin_5"/>
    <property type="match status" value="1"/>
</dbReference>
<feature type="domain" description="Cadherin" evidence="7">
    <location>
        <begin position="5113"/>
        <end position="5227"/>
    </location>
</feature>
<dbReference type="Gene3D" id="2.60.120.260">
    <property type="entry name" value="Galactose-binding domain-like"/>
    <property type="match status" value="1"/>
</dbReference>
<dbReference type="InterPro" id="IPR018247">
    <property type="entry name" value="EF_Hand_1_Ca_BS"/>
</dbReference>
<sequence length="7915" mass="823198">MSLLAPNTNLSALTDGIGGTTAAMQFVTTPAQNQLNKELIKIQFYQATQLDAIYIQKTTATQIFGGNVMVQGSNDNLNWTNLQTAAGNPANGTNITANGAVSLTNSNKFTINANAAAFRYYRIFGTVSANVLAGIASEVYFDVNVPSYQATFALQSSFNLCIDNDGDGLPDLIDPISNDLTTPNCVGPAIEIADMNIRQVYRSAFGIETATTPTVADLDNDGIAEILVKTGTGIIIYKGDGSNFSKTTNNITIPMLKQVGNSTMQPAVADINRDGNPEIAVIDANGFLYLFPNTVLTSPGSTSTPSSYIAKSDLPALRPSASPNFVDFDEDGISEIYVGTDIFKFDPLTNTLTRVISNGLSMPFGGGLAYAHADAVAADIILSNPGKELAAGGTVYAPNFTTNQLTVLRRANTFLSTIATNDDGRTGIADVDLDGDIDVFYGSSSTGAFVVWDPNGGSVLLRRTGGTSTSGMPMAANLYNDTRDGKQKDFPEILVVNTGQLIAYNVNYKTNATPGVIWQITIDDGQGAAETSVTSFDFEGDGVEEILFLGERQLSIINASKLPVVVKASFDIATATWAEHPVVADVNGDGTAEIVAVAGDIGVDIPFTGYVYVLESGSLPWQNNIDDDNDGVLDAVESPACFYTATEWNQINKSSFVDVTSELLMVTSNLNQLNDGLSAAAVQFSTTPAQNQSNKELFKFNFGLPVQLDAIYIQKTTATQIFGGNVMLQGSNNNTQWVNLQTAAGNPTNATNITANGSISLVNSNKFTINTNAAPYKFYRILGAASANVLSGVASEIFYDINLPSYQASLFPTLICTNDIDNDGKLNHLDLDSDGDGCADAIEAGSSITATSTTVFATTSGTTDTNGNGLLNVYEGTVAGTVNYSSTYSNYALVNNINACLDTDGDGVTNVFDLDDDNDGILDIDEMDTCSGIVPYILENINGTSTGAAGYNSAFPSWMLSSFAEIQPGYRLKFDTPVEEVVLQFASIFIDDKIGDFSVKLSDGTIINAVDFDVSTSDAATANIWTPQPNGVNNFNDSDGDGCSDAIEAASSTTATSTSVFSTGTDTNRNGLLNVYEGTVAGTVNYTSTYTAYALSNQVDACLDTDGDSLTDVSDLDDDNDGILDTDEMCSLKIPLVADGSFELLANVASFNAFNSNVTSAGWIDGTGTADSWNSPMPTTGTGQWGGMADGTPSSPDGGVFAGGWVGKVAPNSTGESFYTTVTDLIVGNKYTLKFYQTAAGVEGITPIGANSRWQINIGSTILFSEERAYEGEGNQTWTETKLEFTAQSTSQKIEFFINNGLDGQSTVSLVECMAIDGIRLYKGGIYDICALDTDNDGIPNHLDLDSDADGCSDAIEAGSSTTATSTSVYPTGTDTNGNGLLNNYEGAVAGTINYTSNYEPFAISANLASCRDSDNDGIFDLDDVDDDNDGVLDAIESPTCFFTSTEWNTSDKSFFAQISSQLNTLSPNSNFTKLTDGIGGTVAAVQFSTTVAQAQLNKELFKITLLRPTRLDAIYIKKTSATQIFAATAASLRVQGSNDNTAWTDLTAAIASPVDATNITANGAVSLTNSNKFTLTLNLGEYKYYRIYGVAAANILAGIASEFYFDVHTPTYQASLYTKPTCTNDLDDDEAFNHIDLDTDGDGCSDAYEAGLTSITTPNFSFSGAVGTNGLLNTLETSVDNGIPNYISTYSYFPNAISNNLALCKDLDGDGIFDQEDLDDDNDGILDEVESPSCFYTKNDWYMGNRSEITVTTELAMEAANSAPFKLVDGLNLGGSGAVRFLGSTAAAKQVYAFNMNIPVQLNKIILSYTSTATHFLAGTNIVLRGSNDGVIWTDLSVPTVYSNTTATNGVTTIPPFVGVNNANVFTVTQNAAKYKHYAIYWTSGGGINASGGVANEVHFETAATYNPSAHPKLICSNDDDNDGILNHQDLDSDGDGCFDAIEANIDATTTTGMVAGSFGSNGFSDGLETQTESGIYSGSYTYGIARDLNISACLDSDNDGVRDVFDLDDDNDGILDEVECPTPGFESILPRFQINEGASRTQIISGFPEELYIDIWNIDNNFNLKINNVDITTVSELNLSNMGTTVYTASNTLLVLPNGAVVNAPNHVWTYGNAQPRPLLRVRINRFGETKIFALDGTQGAGNYQELVLLNASYQLLPINLTGTNTITLGQNNQFSPSYLFAEFNAFNGSGACDTDGDGIRNSLDLDSDNDGCSDAYESGTTAIKTADYVFTTGFGTNGFANSLEGQADNGIYNGVYTYELATTVDINVCLDFDNDGISDIYDIDDDNDGILDAIESPSCFNNFTELSQFESGSKDDIVWTDLSGPLSSTATTGSFILPNTLQPAQSFKYFRIIGVAGTGSNGGVANATLLLHASTNTSLFPKITCLDDIDGDNIPNHLDLDSDADGCADAIEAGTAPARTASFSAASFFDNTTTGANGFRDALETSPESGVYKGLYSYQFAIDKNIDGCLDSDGDGVPNLIDIDDDNDGILDVSEQTSCGSLVTLTPTSATSSPVYGGSTATRTIDSSGFTGSGLNALATAPATLDDAWLLREPETSGFIDGWYDINNNSIGQISTEGQTVSVAYNMFLSEFRAICGVADIDTDNDGIPNRLDLDSDGDGCADAIEGASSTTATSSTIYPTGTDTNGNGLLNVYEDITAGKINYVSTYSSYALTSTLNVCADTDGDGINDIFDLDDDNDGILDAVESPNCFYTANELQRPIAVSTQLPMYSNYLIANTIDNNPATASAFGPNINWVGLELFKLTAGSSIKITGVTLGNLVSWPLTNGTASFKLQGSVDNITWTDLSAAVTSTAASNDFVISNTIEPTKSFIHYRIIGVSGLSWYGGVGEIRFNIAADFNSSANPKPICTNDTDGDQKLNHQDLDSDGDGCADAIESGSSTTATSTSVFPTGDDLNNNGLLDIYEGTIAGTVKFNSTYDFALSAAFNLCLDSDNDGVVDYFDLDDDNDGVLDNVESPACFYTNQELQVPIAVSSELTQYNTSYVIGNSIDASASTASAFAVGQNWVGKEIFKFTAVDYVPLSAMTFDLVSWALSANATSTFKLQGSSDNASWTDLSVAITSSATSGTLTINNTLATSAKFKFFRLIGVAGTSGYGGVHTARFVIPDSPNQFYQKPNCNSDNDNDDLDSDGDSCSDAVEAGTALIGSTAFSATSFFDPTKTGTNGFADALETTAGSGIYKGTYTYLFATINLINTCLDTDGDGVGDIIDIDDDNDGAPDLQELSCVAAVENGTCTIAQMGTLQYGITSHCTGWIGFDYDPSPSVTVITNFDYMGLTNGIAYFDFQGSVGSSATTAVAGKMYKNYATVPGVTYTYTINLMNNFVDAEGIKPQLKGVDFATGLELGATYLNGTGTRSVTFTAIGTTTSISVGFDTRPSIAYVGPNQFWHEVSSEVSWTFGNGASSLNALVDGIDGSTNQAYPNASMSGKTALQFDLPQAKMLTLIELGNHPGQIPFVPGGTYKIQGWNGSTWTDIVASQTVANSQPIYASNNSIKFSMPANTKAYIKYRIFGISLTNQGNWAQELYFQEYACTDIDTDGDGIPNRLDLDSDGDSCADAIEAGSSTTATSTTVYPTGEDTNENGLMNVYEGTTAGTINYTSTYANYALSNAINACLDTDGDGIGDVIDIDDDNDGVLDVAECVNSNTQLFLENFQTATVNPYKSSPIYQPGISLNGQLVTGGANGTSKTLFHNTGSGTYRAGDIFWGTLTPISVVPNSTYEISYFMRDVNGVSLPIVETWLPISLSFKVPATAGYAMFGLIPAGNTQTPNDWVDGGYKFYPQNTTVFGYFGAAWDFNDPLLPSDVWSIDISATGYVTVKKNSTVRKAYQGVVSDYKVVVSAYAASSFTDIMLTDGPDTNGNGLLNVYEGTAVGTVNYTSTYVDYALARTINACTDTDGDGVPDIIDLDDDNDGILDTDEYGPFGCLSAPSCIVNPSFSATANSTGTPPTGWNNFPNGGSMDISQGNWKNSYGQVTPTSTLFPNTPASTYFIYGMSKNGSGSQGGWAPFGESFQQTLNCLTVGKTYYITFRGAFTSVPGNFGLSWATAPSTARFVLIRDGVQVSQASDQNLHAAQQTVSLSFTATSTSHTVAIAHTNNGANDISLMVIEAGSGFFCADAIPANNTNLDTDNDGIPNHLDLDSDNDGCSDANEAYNNTTAQGTDGNLYYGTGNPPAVNANGTVIGASYPGTNAAVTSVGSASTITAQPINQTVQVTQNAVFTATVTAGSGTTSYQWQISTDGGATWNNVSNTGAYSGANTTNLTVASVSSAMQGHRFRLNISQSNYVCGNRSTDIARLILGFIPTIVDDSFAAVEDTPITASVFSNDSGSAGSPLTLTSFSINGTSYNAGDLATITGVGTIIVNANGTFTFTPDLNYNGAIPSIDYTAKDANNGTDSGTLSLTLTPVNDAPTVGSVVESTPQNTAVSGNVLTGNSIDTEGNTLSLSTFTIDGTTYNVGQTATIPGIGTLVMNADGSYTFTPVLGYVGAVPVATFTLSDGNGGTATNSLTLSIINVNDAPLVVDDSLTGAEDAPITGNVLTNDSDVDGDAIKVTQFVVGGITVPVDPANGGSTSIANVGTIIMNADGTFTFTPLANYNGTVPAITYTLSDGTATDTGSLNLTVTAINDAPLAVDDVVNATEDTPLTGNVLTNDGDVDLNTTLTVSTFTINGVSYNSGTTASIPGVGTVEVKADGPYTFTPALNYNGAVPDITYAITDGNGGTDTGLLDITLIAVDDAPLAINDSFTGAEDAPITGNLISNDSDVEAVNDAPVAVDDVVNAAEDTSLTGNVLTNDTDVDGNTLLVSQFKIGTTSYNVGDLASIPGVGTIVVNANGEFTFIPALNYNGNVPDIFYTISDGNGGSSTALIDITVAAVNDAPLAADDISTTNAAQNVSANVLTNDSDLESNTLSVTQFTVAGITDIFTASTSPVTIPGVGTFSMNTNGVFIFVPSEDVNGDGTIGDNFSGDVPIITYTISDGNGGTDTATLDIYVAPVNRDPFAVNDTKSLDEDNILVDNVISNDSDLDLNTIIEVTQFTFTANTITYTYPAGTLATIPWVGTIQLNANGGYSFTPNSNWNGAVPDISYTLSDNDGGLAIAILGITVTAVNDDPVAVNDDNIVSPEDSPVLGNVLLNDSDPDGNPVLVKEFTIAGITGVGTLVIEANGDFTFTPELNYSGSLPTITYIATDNSNTPATDAATLNIAISPLNDNPVAQQDTNTLDEDDANKTGNLLTNDSDIDSNPLIISQFNINGAVYNPVNPVNDAPVASNDSQTGLEESTLTGNVLTNDSDIDGENLSVTSFEVNGQTITIPTGTSGTAVIANAGSITVNFDGTYNFTPEPNYNGTVPAITYTVSDGIASATAKLNLSIMAVNDNPVPTADSKAINEDAKATGNVLANDSDVETANADLKVTEFSFTIGTTTSTFPTGTTATIAGVGTILVNANGTYEFTPNGNYNGTVPAINYILTDEIGATATSSLTISITPVNDAPAAVNDSKTGLEDADLTGTVLTNDSDTDGGTLSVTSFEVNGQNAIAIAPGGSGTTTIANVGSISVNSDGTYNFTPLANYNGSIPAITYTLSDGQGGSSTATLNLSITAINDNPIAQNDINSGNEGSIVSGTVLTNDSDLENKTLSVSQFAIAGVTYSTGSIAEIPNVGTLILNSNGTYSFSPEPNYAGDVPVVTYTLSDGQTVSLAGIGMLVVNADGTFTFTPLPNYHGIVPLIGYNVTDGNTTVPGSLNLTVNSVNDLPALQNETIATPQNTVATGNVLTNETDVDGDVLTITEFSIDTNGDGNAETFTAGSTATIVGKGTLVINTDGSFTFTPATNYYGAVPIATYQLTDGTVTVNAALNLTVSPVDTDGDGVMDFQELLDSTDPDDPCSFNIDNQDITPSTAWSNADCDGDGTTNGQEVINNTDPLDPCAHAPGAIPDTSNPIWLAADCDGDGETNETEATNNTDPNDPCSYAVAPLSGSTAYTQWSALDCDGDGINNATEILYGTDPKDLCDYLVANLDLDKVHDNWSNADCDNDGLTNGEEATGFDDPNTIANPDGKITNPLLADTDGDGVSDYQEALDGTDPTDGCDYNPENQVAANVSTAWKSADCDSDGLNNGEELTGVDDPATTTNPNGEITNPLNADSDGDGVSDRQEAIDGTDPNDVCDYNVSNQVLANVSSSWSNADCDNDGLTNGEEATGVDNPNTVANPDGKITNPLLSDTDGDGVSDAQEALDGTNPVSYCDYNLDSQDITKVSDNWNSLDCDNDGESNGTELSNNTDPQSACSYITAPAAGITAYTTWSAIDCDGDGVNNGVEITNNTDPLNPDSDGDGNPDNTDPNPTIPTATNDTTNVSLGTSVVVDILANDDFLPNDGNTIVQAGGTASGTVSFNSLTGEMSYSPALTDAGNSVTVVYQVCQGIVCGTATVTIAVAAVNNAPVAVDDLVTTLEDTPVSGNVLSNDTDVDGDDLTVTGYSIAGVTGPFTLAITVTAVNDAPVATDDIISSPEDTPVSGNVLTNDTDVDGNTLTVSGYSIVGITGSFTIGTLETIPNIGTILVDYDGTFAFTQVENYNGTVPVITYMVSDGNGGTDTEDLAITVTAVNDAPVASDDVVTTPEDSPVSGNVLTNDTDVEGNILTVSGYRIAGLTGSFTLGMVETIPSIGTIVVNADGSFTFTPEANYNGTVPVITYTVSDGSGGTDMGDLAITVTSVNDMPVAVDDVISSPEDSPVSGNILSNDTDVDANTLLIVTEFEIVGVSGTFVAGQQTATIPNVGTIIVNAVGTFTFTPVENYNGTVPVITYTVSDLNGGTDMGDLTITVTSVNDVPVALDDVVTTPEDSPVSGNVLTNDTDADGNTLTVSGYSIVGITGSFTIGTLETIPNVGTIILNADGTFTFTPEANYNGTVPVITYTVSDGNGGTDTGDLSITWMMFFGKFLTNDTDADGNTLTVSGYSIAGSTGSFTIGTPATIPSIGTIVVNADGTFTFTPIANFNGTVPVITYMVSDGNGGTDTGDLVITVTAVNDAPVAVNDIISSSGDSPVSGNVLTNDTDVEGNTLTVSGYSIVGITGPFTIGTTETIPSIGTIVVNADGTFTFTPVANFNGTVPVITYMVSDGNGGTDTGDLAITVTAVNDVPVALDDVVTTPEDSPVSGNVLTNDTDVEGNTLTVSGYSIVGITGPFTIGTPATIPSIGTIVVNADGSFIFTPVANYNGTVPVITYTVSDGNGGTDTGDLAITVTAVNDAPVAVDDIISSPEDSPVSGNVLTNDTDVEGNTLTVSGYSIAGLTGSFTIGTPATILGIGTIVVNADGSFTFTPESNYNDNVPVITYTVGDGNGGMDSGDLTITVTSVNDVPVAVDDIISSSGDSPVSGNVLTNDTDVEGNTLTVSGYSIVGITGPFTIGTTETIPSIGTIVVNADGTFTFTPVANFNGTVPVITYMVSDGNGGTDTGDLAITVTAVNDVPVALDDVVTTPEDSPVSGNVLTNDKDVDGNTLTVSGYSIAGVTGPFTLGTVETIPNVGTIVVNADGTFTFTPEANYNGTVPVITYTVSDENGGTDTGDLAITVTAVNDAPVAVDDIISSPEDSPVSGNVLTNDTDVEGNTLTVSGYSIAGSTGPFTIGTTETIPNIGTIVVNADGIFTFRPVEDYNGTVPVITYTWNGYGELLITVTAVNDAPVGVDDIISSPEDSPVSGNVLTNDTDADGNALTISGYNIAGLTGSFTIGTPATIPNVGTILVNADGSFTFTPVENYNGTVPVITYMVSDVNGGTDTGDLAITVTSVNDMPVDTDGDGVTDDQELLDGTDPNDPCEFNVESKTLSTSTTWNDLDCDGDGETNATELANSTSITDPCSFTTAPAINSLAYSTWSGLDCDGDGLTNGNEISIGTDPLNPDSDGDGIKTIQILIHFNQPQTMTK</sequence>
<feature type="region of interest" description="Disordered" evidence="6">
    <location>
        <begin position="6318"/>
        <end position="6355"/>
    </location>
</feature>
<feature type="compositionally biased region" description="Polar residues" evidence="6">
    <location>
        <begin position="6132"/>
        <end position="6146"/>
    </location>
</feature>
<dbReference type="Gene3D" id="2.60.40.1200">
    <property type="match status" value="24"/>
</dbReference>
<evidence type="ECO:0000256" key="5">
    <source>
        <dbReference type="PROSITE-ProRule" id="PRU00043"/>
    </source>
</evidence>
<dbReference type="Proteomes" id="UP000820818">
    <property type="component" value="Unassembled WGS sequence"/>
</dbReference>
<feature type="region of interest" description="Disordered" evidence="6">
    <location>
        <begin position="3135"/>
        <end position="3155"/>
    </location>
</feature>
<dbReference type="EMBL" id="WJBH02000308">
    <property type="protein sequence ID" value="KAI9549349.1"/>
    <property type="molecule type" value="Genomic_DNA"/>
</dbReference>
<comment type="subcellular location">
    <subcellularLocation>
        <location evidence="1">Secreted</location>
    </subcellularLocation>
</comment>
<accession>A0AAD5KDK8</accession>
<dbReference type="InterPro" id="IPR002126">
    <property type="entry name" value="Cadherin-like_dom"/>
</dbReference>
<evidence type="ECO:0000256" key="1">
    <source>
        <dbReference type="ARBA" id="ARBA00004613"/>
    </source>
</evidence>
<dbReference type="NCBIfam" id="NF012211">
    <property type="entry name" value="tand_rpt_95"/>
    <property type="match status" value="23"/>
</dbReference>
<feature type="region of interest" description="Disordered" evidence="6">
    <location>
        <begin position="6120"/>
        <end position="6157"/>
    </location>
</feature>
<dbReference type="Pfam" id="PF18884">
    <property type="entry name" value="TSP3_bac"/>
    <property type="match status" value="12"/>
</dbReference>
<feature type="domain" description="Cadherin" evidence="7">
    <location>
        <begin position="5390"/>
        <end position="5504"/>
    </location>
</feature>
<dbReference type="Pfam" id="PF17963">
    <property type="entry name" value="Big_9"/>
    <property type="match status" value="21"/>
</dbReference>
<feature type="compositionally biased region" description="Acidic residues" evidence="6">
    <location>
        <begin position="3143"/>
        <end position="3154"/>
    </location>
</feature>
<protein>
    <recommendedName>
        <fullName evidence="7">Cadherin domain-containing protein</fullName>
    </recommendedName>
</protein>
<dbReference type="InterPro" id="IPR028974">
    <property type="entry name" value="TSP_type-3_rpt"/>
</dbReference>
<dbReference type="Gene3D" id="4.10.1080.10">
    <property type="entry name" value="TSP type-3 repeat"/>
    <property type="match status" value="1"/>
</dbReference>
<dbReference type="GO" id="GO:0016020">
    <property type="term" value="C:membrane"/>
    <property type="evidence" value="ECO:0007669"/>
    <property type="project" value="InterPro"/>
</dbReference>
<keyword evidence="3" id="KW-0732">Signal</keyword>
<dbReference type="InterPro" id="IPR041690">
    <property type="entry name" value="Cadherin_5"/>
</dbReference>
<dbReference type="InterPro" id="IPR028994">
    <property type="entry name" value="Integrin_alpha_N"/>
</dbReference>
<dbReference type="PROSITE" id="PS00018">
    <property type="entry name" value="EF_HAND_1"/>
    <property type="match status" value="5"/>
</dbReference>
<evidence type="ECO:0000313" key="9">
    <source>
        <dbReference type="Proteomes" id="UP000820818"/>
    </source>
</evidence>